<dbReference type="Gene3D" id="3.40.1810.10">
    <property type="entry name" value="Transcription factor, MADS-box"/>
    <property type="match status" value="1"/>
</dbReference>
<name>A0A6A4PAF1_LUPAL</name>
<dbReference type="GO" id="GO:0000981">
    <property type="term" value="F:DNA-binding transcription factor activity, RNA polymerase II-specific"/>
    <property type="evidence" value="ECO:0007669"/>
    <property type="project" value="InterPro"/>
</dbReference>
<accession>A0A6A4PAF1</accession>
<evidence type="ECO:0000313" key="7">
    <source>
        <dbReference type="EMBL" id="KAE9599082.1"/>
    </source>
</evidence>
<dbReference type="PRINTS" id="PR00404">
    <property type="entry name" value="MADSDOMAIN"/>
</dbReference>
<dbReference type="SUPFAM" id="SSF55455">
    <property type="entry name" value="SRF-like"/>
    <property type="match status" value="1"/>
</dbReference>
<keyword evidence="5" id="KW-0539">Nucleus</keyword>
<evidence type="ECO:0000313" key="8">
    <source>
        <dbReference type="Proteomes" id="UP000447434"/>
    </source>
</evidence>
<dbReference type="Proteomes" id="UP000447434">
    <property type="component" value="Chromosome 15"/>
</dbReference>
<keyword evidence="8" id="KW-1185">Reference proteome</keyword>
<dbReference type="EMBL" id="WOCE01000015">
    <property type="protein sequence ID" value="KAE9599082.1"/>
    <property type="molecule type" value="Genomic_DNA"/>
</dbReference>
<evidence type="ECO:0000256" key="1">
    <source>
        <dbReference type="ARBA" id="ARBA00004123"/>
    </source>
</evidence>
<dbReference type="PANTHER" id="PTHR11945">
    <property type="entry name" value="MADS BOX PROTEIN"/>
    <property type="match status" value="1"/>
</dbReference>
<dbReference type="Pfam" id="PF00319">
    <property type="entry name" value="SRF-TF"/>
    <property type="match status" value="1"/>
</dbReference>
<keyword evidence="2" id="KW-0805">Transcription regulation</keyword>
<dbReference type="GO" id="GO:0045944">
    <property type="term" value="P:positive regulation of transcription by RNA polymerase II"/>
    <property type="evidence" value="ECO:0007669"/>
    <property type="project" value="InterPro"/>
</dbReference>
<keyword evidence="3" id="KW-0238">DNA-binding</keyword>
<organism evidence="7 8">
    <name type="scientific">Lupinus albus</name>
    <name type="common">White lupine</name>
    <name type="synonym">Lupinus termis</name>
    <dbReference type="NCBI Taxonomy" id="3870"/>
    <lineage>
        <taxon>Eukaryota</taxon>
        <taxon>Viridiplantae</taxon>
        <taxon>Streptophyta</taxon>
        <taxon>Embryophyta</taxon>
        <taxon>Tracheophyta</taxon>
        <taxon>Spermatophyta</taxon>
        <taxon>Magnoliopsida</taxon>
        <taxon>eudicotyledons</taxon>
        <taxon>Gunneridae</taxon>
        <taxon>Pentapetalae</taxon>
        <taxon>rosids</taxon>
        <taxon>fabids</taxon>
        <taxon>Fabales</taxon>
        <taxon>Fabaceae</taxon>
        <taxon>Papilionoideae</taxon>
        <taxon>50 kb inversion clade</taxon>
        <taxon>genistoids sensu lato</taxon>
        <taxon>core genistoids</taxon>
        <taxon>Genisteae</taxon>
        <taxon>Lupinus</taxon>
    </lineage>
</organism>
<evidence type="ECO:0000259" key="6">
    <source>
        <dbReference type="PROSITE" id="PS50066"/>
    </source>
</evidence>
<reference evidence="8" key="1">
    <citation type="journal article" date="2020" name="Nat. Commun.">
        <title>Genome sequence of the cluster root forming white lupin.</title>
        <authorList>
            <person name="Hufnagel B."/>
            <person name="Marques A."/>
            <person name="Soriano A."/>
            <person name="Marques L."/>
            <person name="Divol F."/>
            <person name="Doumas P."/>
            <person name="Sallet E."/>
            <person name="Mancinotti D."/>
            <person name="Carrere S."/>
            <person name="Marande W."/>
            <person name="Arribat S."/>
            <person name="Keller J."/>
            <person name="Huneau C."/>
            <person name="Blein T."/>
            <person name="Aime D."/>
            <person name="Laguerre M."/>
            <person name="Taylor J."/>
            <person name="Schubert V."/>
            <person name="Nelson M."/>
            <person name="Geu-Flores F."/>
            <person name="Crespi M."/>
            <person name="Gallardo-Guerrero K."/>
            <person name="Delaux P.-M."/>
            <person name="Salse J."/>
            <person name="Berges H."/>
            <person name="Guyot R."/>
            <person name="Gouzy J."/>
            <person name="Peret B."/>
        </authorList>
    </citation>
    <scope>NUCLEOTIDE SEQUENCE [LARGE SCALE GENOMIC DNA]</scope>
    <source>
        <strain evidence="8">cv. Amiga</strain>
    </source>
</reference>
<dbReference type="PANTHER" id="PTHR11945:SF788">
    <property type="entry name" value="AGAMOUS-LIKE-34-RELATED"/>
    <property type="match status" value="1"/>
</dbReference>
<sequence length="255" mass="29490">MEYIWCKKKPQQTTISLFPYLSFLSHFLTTTMTRNKVKLTYIADDSKRKATYKKRKNGLVKKTNEISTLCGIEACAIIYGPNETQPEVWPSHPEVQRVINKFKTMPEHEQNKYMLNQESFLTKSIMKTRDQLKKLRNENKKIEMELFMFQCLSTGSTTSNTVDANDLLCVINQSLKEIEWKKSRVQPRQGTVEAVNGAKPLNDEENASVDTHNHIQGMMQIQDWSFDSVNGGGNMTHPFRDYNISNGFWHGPSFH</sequence>
<gene>
    <name evidence="7" type="ORF">Lalb_Chr15g0087771</name>
</gene>
<dbReference type="InterPro" id="IPR002100">
    <property type="entry name" value="TF_MADSbox"/>
</dbReference>
<dbReference type="CDD" id="cd00266">
    <property type="entry name" value="MADS_SRF_like"/>
    <property type="match status" value="1"/>
</dbReference>
<feature type="domain" description="MADS-box" evidence="6">
    <location>
        <begin position="32"/>
        <end position="82"/>
    </location>
</feature>
<protein>
    <submittedName>
        <fullName evidence="7">Putative transcription factor MADS-type1 family</fullName>
    </submittedName>
</protein>
<evidence type="ECO:0000256" key="4">
    <source>
        <dbReference type="ARBA" id="ARBA00023163"/>
    </source>
</evidence>
<dbReference type="GO" id="GO:0000978">
    <property type="term" value="F:RNA polymerase II cis-regulatory region sequence-specific DNA binding"/>
    <property type="evidence" value="ECO:0007669"/>
    <property type="project" value="TreeGrafter"/>
</dbReference>
<dbReference type="OrthoDB" id="1692623at2759"/>
<evidence type="ECO:0000256" key="5">
    <source>
        <dbReference type="ARBA" id="ARBA00023242"/>
    </source>
</evidence>
<dbReference type="PROSITE" id="PS50066">
    <property type="entry name" value="MADS_BOX_2"/>
    <property type="match status" value="1"/>
</dbReference>
<dbReference type="InterPro" id="IPR036879">
    <property type="entry name" value="TF_MADSbox_sf"/>
</dbReference>
<proteinExistence type="predicted"/>
<evidence type="ECO:0000256" key="3">
    <source>
        <dbReference type="ARBA" id="ARBA00023125"/>
    </source>
</evidence>
<dbReference type="FunFam" id="3.40.1810.10:FF:000018">
    <property type="entry name" value="agamous-like MADS-box protein AGL80"/>
    <property type="match status" value="1"/>
</dbReference>
<dbReference type="InterPro" id="IPR033897">
    <property type="entry name" value="SRF-like_MADS-box"/>
</dbReference>
<evidence type="ECO:0000256" key="2">
    <source>
        <dbReference type="ARBA" id="ARBA00023015"/>
    </source>
</evidence>
<dbReference type="SMART" id="SM00432">
    <property type="entry name" value="MADS"/>
    <property type="match status" value="1"/>
</dbReference>
<comment type="caution">
    <text evidence="7">The sequence shown here is derived from an EMBL/GenBank/DDBJ whole genome shotgun (WGS) entry which is preliminary data.</text>
</comment>
<dbReference type="AlphaFoldDB" id="A0A6A4PAF1"/>
<comment type="subcellular location">
    <subcellularLocation>
        <location evidence="1">Nucleus</location>
    </subcellularLocation>
</comment>
<keyword evidence="4" id="KW-0804">Transcription</keyword>
<dbReference type="GO" id="GO:0005634">
    <property type="term" value="C:nucleus"/>
    <property type="evidence" value="ECO:0007669"/>
    <property type="project" value="UniProtKB-SubCell"/>
</dbReference>
<dbReference type="GO" id="GO:0046983">
    <property type="term" value="F:protein dimerization activity"/>
    <property type="evidence" value="ECO:0007669"/>
    <property type="project" value="InterPro"/>
</dbReference>